<keyword evidence="9" id="KW-1185">Reference proteome</keyword>
<dbReference type="AlphaFoldDB" id="A0AA35S715"/>
<evidence type="ECO:0000256" key="4">
    <source>
        <dbReference type="ARBA" id="ARBA00022737"/>
    </source>
</evidence>
<dbReference type="Gene3D" id="1.25.10.10">
    <property type="entry name" value="Leucine-rich Repeat Variant"/>
    <property type="match status" value="1"/>
</dbReference>
<comment type="caution">
    <text evidence="8">The sequence shown here is derived from an EMBL/GenBank/DDBJ whole genome shotgun (WGS) entry which is preliminary data.</text>
</comment>
<evidence type="ECO:0000313" key="9">
    <source>
        <dbReference type="Proteomes" id="UP001174909"/>
    </source>
</evidence>
<dbReference type="GO" id="GO:0030123">
    <property type="term" value="C:AP-3 adaptor complex"/>
    <property type="evidence" value="ECO:0007669"/>
    <property type="project" value="InterPro"/>
</dbReference>
<dbReference type="Proteomes" id="UP001174909">
    <property type="component" value="Unassembled WGS sequence"/>
</dbReference>
<evidence type="ECO:0000256" key="3">
    <source>
        <dbReference type="ARBA" id="ARBA00022448"/>
    </source>
</evidence>
<keyword evidence="6" id="KW-0472">Membrane</keyword>
<dbReference type="GO" id="GO:0006623">
    <property type="term" value="P:protein targeting to vacuole"/>
    <property type="evidence" value="ECO:0007669"/>
    <property type="project" value="TreeGrafter"/>
</dbReference>
<dbReference type="SUPFAM" id="SSF48371">
    <property type="entry name" value="ARM repeat"/>
    <property type="match status" value="1"/>
</dbReference>
<feature type="non-terminal residue" evidence="8">
    <location>
        <position position="1"/>
    </location>
</feature>
<evidence type="ECO:0000259" key="7">
    <source>
        <dbReference type="Pfam" id="PF01602"/>
    </source>
</evidence>
<comment type="subcellular location">
    <subcellularLocation>
        <location evidence="1">Endomembrane system</location>
    </subcellularLocation>
</comment>
<feature type="domain" description="Clathrin/coatomer adaptor adaptin-like N-terminal" evidence="7">
    <location>
        <begin position="27"/>
        <end position="166"/>
    </location>
</feature>
<name>A0AA35S715_GEOBA</name>
<evidence type="ECO:0000256" key="6">
    <source>
        <dbReference type="ARBA" id="ARBA00023136"/>
    </source>
</evidence>
<evidence type="ECO:0000313" key="8">
    <source>
        <dbReference type="EMBL" id="CAI8023838.1"/>
    </source>
</evidence>
<protein>
    <submittedName>
        <fullName evidence="8">AP-3 complex subunit delta-1</fullName>
    </submittedName>
</protein>
<organism evidence="8 9">
    <name type="scientific">Geodia barretti</name>
    <name type="common">Barrett's horny sponge</name>
    <dbReference type="NCBI Taxonomy" id="519541"/>
    <lineage>
        <taxon>Eukaryota</taxon>
        <taxon>Metazoa</taxon>
        <taxon>Porifera</taxon>
        <taxon>Demospongiae</taxon>
        <taxon>Heteroscleromorpha</taxon>
        <taxon>Tetractinellida</taxon>
        <taxon>Astrophorina</taxon>
        <taxon>Geodiidae</taxon>
        <taxon>Geodia</taxon>
    </lineage>
</organism>
<dbReference type="InterPro" id="IPR011989">
    <property type="entry name" value="ARM-like"/>
</dbReference>
<dbReference type="Pfam" id="PF01602">
    <property type="entry name" value="Adaptin_N"/>
    <property type="match status" value="1"/>
</dbReference>
<evidence type="ECO:0000256" key="5">
    <source>
        <dbReference type="ARBA" id="ARBA00022927"/>
    </source>
</evidence>
<dbReference type="PANTHER" id="PTHR22781:SF12">
    <property type="entry name" value="AP-3 COMPLEX SUBUNIT DELTA-1"/>
    <property type="match status" value="1"/>
</dbReference>
<keyword evidence="3" id="KW-0813">Transport</keyword>
<dbReference type="InterPro" id="IPR016024">
    <property type="entry name" value="ARM-type_fold"/>
</dbReference>
<keyword evidence="4" id="KW-0677">Repeat</keyword>
<accession>A0AA35S715</accession>
<gene>
    <name evidence="8" type="ORF">GBAR_LOCUS13912</name>
</gene>
<evidence type="ECO:0000256" key="2">
    <source>
        <dbReference type="ARBA" id="ARBA00006613"/>
    </source>
</evidence>
<dbReference type="EMBL" id="CASHTH010002035">
    <property type="protein sequence ID" value="CAI8023838.1"/>
    <property type="molecule type" value="Genomic_DNA"/>
</dbReference>
<reference evidence="8" key="1">
    <citation type="submission" date="2023-03" db="EMBL/GenBank/DDBJ databases">
        <authorList>
            <person name="Steffen K."/>
            <person name="Cardenas P."/>
        </authorList>
    </citation>
    <scope>NUCLEOTIDE SEQUENCE</scope>
</reference>
<feature type="non-terminal residue" evidence="8">
    <location>
        <position position="167"/>
    </location>
</feature>
<dbReference type="InterPro" id="IPR017105">
    <property type="entry name" value="AP3_complex_dsu"/>
</dbReference>
<dbReference type="PANTHER" id="PTHR22781">
    <property type="entry name" value="DELTA ADAPTIN-RELATED"/>
    <property type="match status" value="1"/>
</dbReference>
<dbReference type="InterPro" id="IPR002553">
    <property type="entry name" value="Clathrin/coatomer_adapt-like_N"/>
</dbReference>
<comment type="similarity">
    <text evidence="2">Belongs to the adaptor complexes large subunit family.</text>
</comment>
<dbReference type="GO" id="GO:0006896">
    <property type="term" value="P:Golgi to vacuole transport"/>
    <property type="evidence" value="ECO:0007669"/>
    <property type="project" value="TreeGrafter"/>
</dbReference>
<keyword evidence="5" id="KW-0653">Protein transport</keyword>
<dbReference type="GO" id="GO:0010008">
    <property type="term" value="C:endosome membrane"/>
    <property type="evidence" value="ECO:0007669"/>
    <property type="project" value="TreeGrafter"/>
</dbReference>
<evidence type="ECO:0000256" key="1">
    <source>
        <dbReference type="ARBA" id="ARBA00004308"/>
    </source>
</evidence>
<proteinExistence type="inferred from homology"/>
<sequence>PSLISSISLSSPLSLEAPQSHYLTTLLSISTDYRDEVLSKIVYMCSQNNYQYVTNFEWYITVLVEMTRFEGTRQGHLIAGQMLDVTIRVRDVRPFAVKQMATILENTHLFSGSTHENGICEVLYAAAWITGEFSSFLPDARGTIDALLNPKITALPAHIQAVFVQNI</sequence>